<reference evidence="8 9" key="1">
    <citation type="journal article" date="2017" name="Biotechnol. Biofuels">
        <title>Differential beta-glucosidase expression as a function of carbon source availability in Talaromyces amestolkiae: a genomic and proteomic approach.</title>
        <authorList>
            <person name="de Eugenio L.I."/>
            <person name="Mendez-Liter J.A."/>
            <person name="Nieto-Dominguez M."/>
            <person name="Alonso L."/>
            <person name="Gil-Munoz J."/>
            <person name="Barriuso J."/>
            <person name="Prieto A."/>
            <person name="Martinez M.J."/>
        </authorList>
    </citation>
    <scope>NUCLEOTIDE SEQUENCE [LARGE SCALE GENOMIC DNA]</scope>
    <source>
        <strain evidence="8 9">CIB</strain>
    </source>
</reference>
<feature type="compositionally biased region" description="Low complexity" evidence="7">
    <location>
        <begin position="26"/>
        <end position="78"/>
    </location>
</feature>
<dbReference type="STRING" id="1196081.A0A364KW80"/>
<evidence type="ECO:0000313" key="8">
    <source>
        <dbReference type="EMBL" id="RAO67808.1"/>
    </source>
</evidence>
<dbReference type="PANTHER" id="PTHR28680:SF1">
    <property type="entry name" value="CENTROMERE PROTEIN X"/>
    <property type="match status" value="1"/>
</dbReference>
<accession>A0A364KW80</accession>
<protein>
    <recommendedName>
        <fullName evidence="10">CENP-S associating centromere protein X domain-containing protein</fullName>
    </recommendedName>
</protein>
<dbReference type="GeneID" id="63793036"/>
<feature type="region of interest" description="Disordered" evidence="7">
    <location>
        <begin position="1"/>
        <end position="123"/>
    </location>
</feature>
<dbReference type="GO" id="GO:0031297">
    <property type="term" value="P:replication fork processing"/>
    <property type="evidence" value="ECO:0007669"/>
    <property type="project" value="TreeGrafter"/>
</dbReference>
<evidence type="ECO:0000256" key="7">
    <source>
        <dbReference type="SAM" id="MobiDB-lite"/>
    </source>
</evidence>
<dbReference type="AlphaFoldDB" id="A0A364KW80"/>
<keyword evidence="4" id="KW-0238">DNA-binding</keyword>
<dbReference type="GO" id="GO:0071821">
    <property type="term" value="C:FANCM-MHF complex"/>
    <property type="evidence" value="ECO:0007669"/>
    <property type="project" value="TreeGrafter"/>
</dbReference>
<keyword evidence="3" id="KW-0227">DNA damage</keyword>
<name>A0A364KW80_TALAM</name>
<proteinExistence type="inferred from homology"/>
<evidence type="ECO:0000256" key="4">
    <source>
        <dbReference type="ARBA" id="ARBA00023125"/>
    </source>
</evidence>
<dbReference type="EMBL" id="MIKG01000006">
    <property type="protein sequence ID" value="RAO67808.1"/>
    <property type="molecule type" value="Genomic_DNA"/>
</dbReference>
<gene>
    <name evidence="8" type="ORF">BHQ10_003820</name>
</gene>
<feature type="compositionally biased region" description="Polar residues" evidence="7">
    <location>
        <begin position="85"/>
        <end position="104"/>
    </location>
</feature>
<dbReference type="CDD" id="cd22921">
    <property type="entry name" value="HFD_CENP-X"/>
    <property type="match status" value="1"/>
</dbReference>
<evidence type="ECO:0000256" key="1">
    <source>
        <dbReference type="ARBA" id="ARBA00004123"/>
    </source>
</evidence>
<keyword evidence="9" id="KW-1185">Reference proteome</keyword>
<comment type="subcellular location">
    <subcellularLocation>
        <location evidence="1">Nucleus</location>
    </subcellularLocation>
</comment>
<sequence length="227" mass="24718">MDAAQAKRNRLPFKPPRRQSEGTNGSTTNKTTSKTTSRKPSSTTTASASKSTSKTKTTTSKSSSSKAKSTASKTPASNSRKRKAQSITISSDSEDSNASNPGNDSDNEDNHSTRSASPFTEPDYILAEIVTTNNKSRNIESDEPGIPPKLLTTILHHHFQNKKTKITKDANEVVAKYMDIFVREALARAAFERADAANKDGSGRYAEDGFLEVEDLEKLAPQMLLDF</sequence>
<feature type="compositionally biased region" description="Basic residues" evidence="7">
    <location>
        <begin position="7"/>
        <end position="17"/>
    </location>
</feature>
<dbReference type="GO" id="GO:0003677">
    <property type="term" value="F:DNA binding"/>
    <property type="evidence" value="ECO:0007669"/>
    <property type="project" value="UniProtKB-KW"/>
</dbReference>
<dbReference type="Pfam" id="PF09415">
    <property type="entry name" value="CENP-X"/>
    <property type="match status" value="1"/>
</dbReference>
<dbReference type="InterPro" id="IPR009072">
    <property type="entry name" value="Histone-fold"/>
</dbReference>
<evidence type="ECO:0000256" key="2">
    <source>
        <dbReference type="ARBA" id="ARBA00009359"/>
    </source>
</evidence>
<dbReference type="GO" id="GO:0000712">
    <property type="term" value="P:resolution of meiotic recombination intermediates"/>
    <property type="evidence" value="ECO:0007669"/>
    <property type="project" value="TreeGrafter"/>
</dbReference>
<evidence type="ECO:0000313" key="9">
    <source>
        <dbReference type="Proteomes" id="UP000249363"/>
    </source>
</evidence>
<evidence type="ECO:0000256" key="5">
    <source>
        <dbReference type="ARBA" id="ARBA00023204"/>
    </source>
</evidence>
<dbReference type="GO" id="GO:0046982">
    <property type="term" value="F:protein heterodimerization activity"/>
    <property type="evidence" value="ECO:0007669"/>
    <property type="project" value="InterPro"/>
</dbReference>
<keyword evidence="6" id="KW-0539">Nucleus</keyword>
<dbReference type="RefSeq" id="XP_040732324.1">
    <property type="nucleotide sequence ID" value="XM_040876119.1"/>
</dbReference>
<dbReference type="GO" id="GO:0051382">
    <property type="term" value="P:kinetochore assembly"/>
    <property type="evidence" value="ECO:0007669"/>
    <property type="project" value="InterPro"/>
</dbReference>
<dbReference type="Gene3D" id="1.10.20.10">
    <property type="entry name" value="Histone, subunit A"/>
    <property type="match status" value="1"/>
</dbReference>
<dbReference type="InterPro" id="IPR018552">
    <property type="entry name" value="CENP-X"/>
</dbReference>
<dbReference type="OrthoDB" id="2500381at2759"/>
<comment type="similarity">
    <text evidence="2">Belongs to the CENP-X/MHF2 family.</text>
</comment>
<evidence type="ECO:0000256" key="3">
    <source>
        <dbReference type="ARBA" id="ARBA00022763"/>
    </source>
</evidence>
<dbReference type="Proteomes" id="UP000249363">
    <property type="component" value="Unassembled WGS sequence"/>
</dbReference>
<keyword evidence="5" id="KW-0234">DNA repair</keyword>
<evidence type="ECO:0008006" key="10">
    <source>
        <dbReference type="Google" id="ProtNLM"/>
    </source>
</evidence>
<dbReference type="PANTHER" id="PTHR28680">
    <property type="entry name" value="CENTROMERE PROTEIN X"/>
    <property type="match status" value="1"/>
</dbReference>
<evidence type="ECO:0000256" key="6">
    <source>
        <dbReference type="ARBA" id="ARBA00023242"/>
    </source>
</evidence>
<dbReference type="GO" id="GO:0006281">
    <property type="term" value="P:DNA repair"/>
    <property type="evidence" value="ECO:0007669"/>
    <property type="project" value="UniProtKB-KW"/>
</dbReference>
<organism evidence="8 9">
    <name type="scientific">Talaromyces amestolkiae</name>
    <dbReference type="NCBI Taxonomy" id="1196081"/>
    <lineage>
        <taxon>Eukaryota</taxon>
        <taxon>Fungi</taxon>
        <taxon>Dikarya</taxon>
        <taxon>Ascomycota</taxon>
        <taxon>Pezizomycotina</taxon>
        <taxon>Eurotiomycetes</taxon>
        <taxon>Eurotiomycetidae</taxon>
        <taxon>Eurotiales</taxon>
        <taxon>Trichocomaceae</taxon>
        <taxon>Talaromyces</taxon>
        <taxon>Talaromyces sect. Talaromyces</taxon>
    </lineage>
</organism>
<comment type="caution">
    <text evidence="8">The sequence shown here is derived from an EMBL/GenBank/DDBJ whole genome shotgun (WGS) entry which is preliminary data.</text>
</comment>